<dbReference type="Pfam" id="PF05534">
    <property type="entry name" value="HicB"/>
    <property type="match status" value="1"/>
</dbReference>
<dbReference type="EMBL" id="LAZR01036512">
    <property type="protein sequence ID" value="KKL24645.1"/>
    <property type="molecule type" value="Genomic_DNA"/>
</dbReference>
<comment type="caution">
    <text evidence="1">The sequence shown here is derived from an EMBL/GenBank/DDBJ whole genome shotgun (WGS) entry which is preliminary data.</text>
</comment>
<evidence type="ECO:0008006" key="2">
    <source>
        <dbReference type="Google" id="ProtNLM"/>
    </source>
</evidence>
<proteinExistence type="predicted"/>
<organism evidence="1">
    <name type="scientific">marine sediment metagenome</name>
    <dbReference type="NCBI Taxonomy" id="412755"/>
    <lineage>
        <taxon>unclassified sequences</taxon>
        <taxon>metagenomes</taxon>
        <taxon>ecological metagenomes</taxon>
    </lineage>
</organism>
<dbReference type="InterPro" id="IPR010985">
    <property type="entry name" value="Ribbon_hlx_hlx"/>
</dbReference>
<protein>
    <recommendedName>
        <fullName evidence="2">Toxin-antitoxin system HicB family antitoxin</fullName>
    </recommendedName>
</protein>
<reference evidence="1" key="1">
    <citation type="journal article" date="2015" name="Nature">
        <title>Complex archaea that bridge the gap between prokaryotes and eukaryotes.</title>
        <authorList>
            <person name="Spang A."/>
            <person name="Saw J.H."/>
            <person name="Jorgensen S.L."/>
            <person name="Zaremba-Niedzwiedzka K."/>
            <person name="Martijn J."/>
            <person name="Lind A.E."/>
            <person name="van Eijk R."/>
            <person name="Schleper C."/>
            <person name="Guy L."/>
            <person name="Ettema T.J."/>
        </authorList>
    </citation>
    <scope>NUCLEOTIDE SEQUENCE</scope>
</reference>
<dbReference type="InterPro" id="IPR013321">
    <property type="entry name" value="Arc_rbn_hlx_hlx"/>
</dbReference>
<name>A0A0F9BRW4_9ZZZZ</name>
<dbReference type="SUPFAM" id="SSF47598">
    <property type="entry name" value="Ribbon-helix-helix"/>
    <property type="match status" value="1"/>
</dbReference>
<dbReference type="NCBIfam" id="NF041551">
    <property type="entry name" value="YlcI_YnfO_N"/>
    <property type="match status" value="1"/>
</dbReference>
<dbReference type="AlphaFoldDB" id="A0A0F9BRW4"/>
<evidence type="ECO:0000313" key="1">
    <source>
        <dbReference type="EMBL" id="KKL24645.1"/>
    </source>
</evidence>
<sequence length="53" mass="6079">MKAIQVRLPDHIHEKLKNLAKEEGISLNNFIVSSISNEVIRQETRDFFKKAAA</sequence>
<dbReference type="InterPro" id="IPR008651">
    <property type="entry name" value="Uncharacterised_HicB"/>
</dbReference>
<dbReference type="Gene3D" id="1.10.1220.10">
    <property type="entry name" value="Met repressor-like"/>
    <property type="match status" value="1"/>
</dbReference>
<accession>A0A0F9BRW4</accession>
<gene>
    <name evidence="1" type="ORF">LCGC14_2413230</name>
</gene>
<dbReference type="GO" id="GO:0006355">
    <property type="term" value="P:regulation of DNA-templated transcription"/>
    <property type="evidence" value="ECO:0007669"/>
    <property type="project" value="InterPro"/>
</dbReference>
<feature type="non-terminal residue" evidence="1">
    <location>
        <position position="53"/>
    </location>
</feature>